<reference evidence="3 4" key="1">
    <citation type="submission" date="2024-04" db="EMBL/GenBank/DDBJ databases">
        <title>The reference genome of an endangered Asteraceae, Deinandra increscens subsp. villosa, native to the Central Coast of California.</title>
        <authorList>
            <person name="Guilliams M."/>
            <person name="Hasenstab-Lehman K."/>
            <person name="Meyer R."/>
            <person name="Mcevoy S."/>
        </authorList>
    </citation>
    <scope>NUCLEOTIDE SEQUENCE [LARGE SCALE GENOMIC DNA]</scope>
    <source>
        <tissue evidence="3">Leaf</tissue>
    </source>
</reference>
<evidence type="ECO:0000259" key="2">
    <source>
        <dbReference type="Pfam" id="PF08246"/>
    </source>
</evidence>
<name>A0AAP0CDR9_9ASTR</name>
<evidence type="ECO:0000256" key="1">
    <source>
        <dbReference type="SAM" id="MobiDB-lite"/>
    </source>
</evidence>
<dbReference type="Proteomes" id="UP001408789">
    <property type="component" value="Unassembled WGS sequence"/>
</dbReference>
<accession>A0AAP0CDR9</accession>
<dbReference type="InterPro" id="IPR013201">
    <property type="entry name" value="Prot_inhib_I29"/>
</dbReference>
<comment type="caution">
    <text evidence="3">The sequence shown here is derived from an EMBL/GenBank/DDBJ whole genome shotgun (WGS) entry which is preliminary data.</text>
</comment>
<evidence type="ECO:0000313" key="4">
    <source>
        <dbReference type="Proteomes" id="UP001408789"/>
    </source>
</evidence>
<organism evidence="3 4">
    <name type="scientific">Deinandra increscens subsp. villosa</name>
    <dbReference type="NCBI Taxonomy" id="3103831"/>
    <lineage>
        <taxon>Eukaryota</taxon>
        <taxon>Viridiplantae</taxon>
        <taxon>Streptophyta</taxon>
        <taxon>Embryophyta</taxon>
        <taxon>Tracheophyta</taxon>
        <taxon>Spermatophyta</taxon>
        <taxon>Magnoliopsida</taxon>
        <taxon>eudicotyledons</taxon>
        <taxon>Gunneridae</taxon>
        <taxon>Pentapetalae</taxon>
        <taxon>asterids</taxon>
        <taxon>campanulids</taxon>
        <taxon>Asterales</taxon>
        <taxon>Asteraceae</taxon>
        <taxon>Asteroideae</taxon>
        <taxon>Heliantheae alliance</taxon>
        <taxon>Madieae</taxon>
        <taxon>Madiinae</taxon>
        <taxon>Deinandra</taxon>
    </lineage>
</organism>
<feature type="compositionally biased region" description="Polar residues" evidence="1">
    <location>
        <begin position="66"/>
        <end position="75"/>
    </location>
</feature>
<protein>
    <recommendedName>
        <fullName evidence="2">Cathepsin propeptide inhibitor domain-containing protein</fullName>
    </recommendedName>
</protein>
<evidence type="ECO:0000313" key="3">
    <source>
        <dbReference type="EMBL" id="KAK9051578.1"/>
    </source>
</evidence>
<dbReference type="EMBL" id="JBCNJP010000027">
    <property type="protein sequence ID" value="KAK9051578.1"/>
    <property type="molecule type" value="Genomic_DNA"/>
</dbReference>
<feature type="domain" description="Cathepsin propeptide inhibitor" evidence="2">
    <location>
        <begin position="96"/>
        <end position="148"/>
    </location>
</feature>
<proteinExistence type="predicted"/>
<keyword evidence="4" id="KW-1185">Reference proteome</keyword>
<dbReference type="AlphaFoldDB" id="A0AAP0CDR9"/>
<dbReference type="InterPro" id="IPR038765">
    <property type="entry name" value="Papain-like_cys_pep_sf"/>
</dbReference>
<dbReference type="SUPFAM" id="SSF54001">
    <property type="entry name" value="Cysteine proteinases"/>
    <property type="match status" value="1"/>
</dbReference>
<sequence length="264" mass="31759">MGIKHNGVWVESPNAIKDIFYEFHSSRFRKFEELNFTRSFPMALLLKKVLHRQINLFRSFTAKSPKQYDFSTQSPSHDRRSKAVSRRTLDEEKAMYESYLVEHYKHCKNPEEKERRFQRFRETLRLIDRHNSTCHPSDRVGLTYSSDMPRGTTLQSAEYDSARYERHVVDMFKSFILMTGDGEFYNTPEEKEKMFQMFRKLMFFFRGRSEGVVVAMFESFIAEFEEFCNTPPEEKEKMFQIFRKFLMFIDDVMPPRYYGKGLKL</sequence>
<gene>
    <name evidence="3" type="ORF">SSX86_028205</name>
</gene>
<feature type="region of interest" description="Disordered" evidence="1">
    <location>
        <begin position="66"/>
        <end position="88"/>
    </location>
</feature>
<dbReference type="Pfam" id="PF08246">
    <property type="entry name" value="Inhibitor_I29"/>
    <property type="match status" value="1"/>
</dbReference>
<dbReference type="Gene3D" id="1.10.287.2250">
    <property type="match status" value="1"/>
</dbReference>